<evidence type="ECO:0000313" key="3">
    <source>
        <dbReference type="Proteomes" id="UP001180489"/>
    </source>
</evidence>
<evidence type="ECO:0000313" key="2">
    <source>
        <dbReference type="EMBL" id="MDT0471620.1"/>
    </source>
</evidence>
<evidence type="ECO:0008006" key="4">
    <source>
        <dbReference type="Google" id="ProtNLM"/>
    </source>
</evidence>
<gene>
    <name evidence="2" type="ORF">RM863_05715</name>
</gene>
<comment type="caution">
    <text evidence="2">The sequence shown here is derived from an EMBL/GenBank/DDBJ whole genome shotgun (WGS) entry which is preliminary data.</text>
</comment>
<proteinExistence type="predicted"/>
<sequence length="173" mass="19072">MSWTAITLIWFVCLMALSTAMEHENYRDAFHLAASLLGVTSLLRRMGTCRIVLRESSIQVDNFFTSRSLAYTEIQRVNASPGCGLQLLTHLGEAVDSFAFGGSYLDFLFHSSERAAAEVDIEVRKRSRRTSRGRSGRRPSGGGGHSAPCLRRRWTMDGLLLIAVVCVAVGFAV</sequence>
<accession>A0ABU2UED4</accession>
<feature type="compositionally biased region" description="Basic residues" evidence="1">
    <location>
        <begin position="126"/>
        <end position="137"/>
    </location>
</feature>
<dbReference type="Proteomes" id="UP001180489">
    <property type="component" value="Unassembled WGS sequence"/>
</dbReference>
<keyword evidence="3" id="KW-1185">Reference proteome</keyword>
<reference evidence="2" key="1">
    <citation type="submission" date="2024-05" db="EMBL/GenBank/DDBJ databases">
        <title>30 novel species of actinomycetes from the DSMZ collection.</title>
        <authorList>
            <person name="Nouioui I."/>
        </authorList>
    </citation>
    <scope>NUCLEOTIDE SEQUENCE</scope>
    <source>
        <strain evidence="2">DSM 41014</strain>
    </source>
</reference>
<feature type="region of interest" description="Disordered" evidence="1">
    <location>
        <begin position="126"/>
        <end position="146"/>
    </location>
</feature>
<name>A0ABU2UED4_9ACTN</name>
<dbReference type="RefSeq" id="WP_311634315.1">
    <property type="nucleotide sequence ID" value="NZ_JAVRFF010000005.1"/>
</dbReference>
<protein>
    <recommendedName>
        <fullName evidence="4">PH domain-containing protein</fullName>
    </recommendedName>
</protein>
<organism evidence="2 3">
    <name type="scientific">Streptomyces hintoniae</name>
    <dbReference type="NCBI Taxonomy" id="3075521"/>
    <lineage>
        <taxon>Bacteria</taxon>
        <taxon>Bacillati</taxon>
        <taxon>Actinomycetota</taxon>
        <taxon>Actinomycetes</taxon>
        <taxon>Kitasatosporales</taxon>
        <taxon>Streptomycetaceae</taxon>
        <taxon>Streptomyces</taxon>
    </lineage>
</organism>
<dbReference type="EMBL" id="JAVRFF010000005">
    <property type="protein sequence ID" value="MDT0471620.1"/>
    <property type="molecule type" value="Genomic_DNA"/>
</dbReference>
<evidence type="ECO:0000256" key="1">
    <source>
        <dbReference type="SAM" id="MobiDB-lite"/>
    </source>
</evidence>